<comment type="caution">
    <text evidence="2">The sequence shown here is derived from an EMBL/GenBank/DDBJ whole genome shotgun (WGS) entry which is preliminary data.</text>
</comment>
<feature type="compositionally biased region" description="Basic residues" evidence="1">
    <location>
        <begin position="154"/>
        <end position="171"/>
    </location>
</feature>
<feature type="region of interest" description="Disordered" evidence="1">
    <location>
        <begin position="126"/>
        <end position="171"/>
    </location>
</feature>
<reference evidence="2 3" key="1">
    <citation type="submission" date="2024-02" db="EMBL/GenBank/DDBJ databases">
        <title>Chromosome-scale genome assembly of the rough periwinkle Littorina saxatilis.</title>
        <authorList>
            <person name="De Jode A."/>
            <person name="Faria R."/>
            <person name="Formenti G."/>
            <person name="Sims Y."/>
            <person name="Smith T.P."/>
            <person name="Tracey A."/>
            <person name="Wood J.M.D."/>
            <person name="Zagrodzka Z.B."/>
            <person name="Johannesson K."/>
            <person name="Butlin R.K."/>
            <person name="Leder E.H."/>
        </authorList>
    </citation>
    <scope>NUCLEOTIDE SEQUENCE [LARGE SCALE GENOMIC DNA]</scope>
    <source>
        <strain evidence="2">Snail1</strain>
        <tissue evidence="2">Muscle</tissue>
    </source>
</reference>
<dbReference type="AlphaFoldDB" id="A0AAN9GHQ0"/>
<protein>
    <submittedName>
        <fullName evidence="2">Uncharacterized protein</fullName>
    </submittedName>
</protein>
<organism evidence="2 3">
    <name type="scientific">Littorina saxatilis</name>
    <dbReference type="NCBI Taxonomy" id="31220"/>
    <lineage>
        <taxon>Eukaryota</taxon>
        <taxon>Metazoa</taxon>
        <taxon>Spiralia</taxon>
        <taxon>Lophotrochozoa</taxon>
        <taxon>Mollusca</taxon>
        <taxon>Gastropoda</taxon>
        <taxon>Caenogastropoda</taxon>
        <taxon>Littorinimorpha</taxon>
        <taxon>Littorinoidea</taxon>
        <taxon>Littorinidae</taxon>
        <taxon>Littorina</taxon>
    </lineage>
</organism>
<name>A0AAN9GHQ0_9CAEN</name>
<gene>
    <name evidence="2" type="ORF">V1264_016532</name>
</gene>
<keyword evidence="3" id="KW-1185">Reference proteome</keyword>
<evidence type="ECO:0000313" key="2">
    <source>
        <dbReference type="EMBL" id="KAK7108872.1"/>
    </source>
</evidence>
<accession>A0AAN9GHQ0</accession>
<dbReference type="EMBL" id="JBAMIC010000004">
    <property type="protein sequence ID" value="KAK7108872.1"/>
    <property type="molecule type" value="Genomic_DNA"/>
</dbReference>
<proteinExistence type="predicted"/>
<evidence type="ECO:0000256" key="1">
    <source>
        <dbReference type="SAM" id="MobiDB-lite"/>
    </source>
</evidence>
<sequence>MLLKIVSGDGDWLLLNGNCRFIHLKNILYSRCSAWLAGATTVDLCDIGTGRLVGLHVLGSWEMATPCFAEQDTQTKIYVPVAVTVEKDTIRALDPMMTNFDEQYPESRAVLNNLLNTKTRVAVEKGMGKSASKVLTESRSRPGTAGKESGNKPVRNKSGKKEKGKKPAPKR</sequence>
<evidence type="ECO:0000313" key="3">
    <source>
        <dbReference type="Proteomes" id="UP001374579"/>
    </source>
</evidence>
<dbReference type="Proteomes" id="UP001374579">
    <property type="component" value="Unassembled WGS sequence"/>
</dbReference>